<dbReference type="InterPro" id="IPR050109">
    <property type="entry name" value="HTH-type_TetR-like_transc_reg"/>
</dbReference>
<dbReference type="Pfam" id="PF00440">
    <property type="entry name" value="TetR_N"/>
    <property type="match status" value="1"/>
</dbReference>
<dbReference type="InterPro" id="IPR001647">
    <property type="entry name" value="HTH_TetR"/>
</dbReference>
<gene>
    <name evidence="6" type="ORF">SAMN04489793_1439</name>
</gene>
<organism evidence="6 7">
    <name type="scientific">Tsukamurella tyrosinosolvens</name>
    <dbReference type="NCBI Taxonomy" id="57704"/>
    <lineage>
        <taxon>Bacteria</taxon>
        <taxon>Bacillati</taxon>
        <taxon>Actinomycetota</taxon>
        <taxon>Actinomycetes</taxon>
        <taxon>Mycobacteriales</taxon>
        <taxon>Tsukamurellaceae</taxon>
        <taxon>Tsukamurella</taxon>
    </lineage>
</organism>
<dbReference type="PRINTS" id="PR00455">
    <property type="entry name" value="HTHTETR"/>
</dbReference>
<dbReference type="GO" id="GO:0003700">
    <property type="term" value="F:DNA-binding transcription factor activity"/>
    <property type="evidence" value="ECO:0007669"/>
    <property type="project" value="TreeGrafter"/>
</dbReference>
<protein>
    <submittedName>
        <fullName evidence="6">DNA-binding transcriptional regulator, AcrR family</fullName>
    </submittedName>
</protein>
<dbReference type="SUPFAM" id="SSF46689">
    <property type="entry name" value="Homeodomain-like"/>
    <property type="match status" value="1"/>
</dbReference>
<dbReference type="Gene3D" id="1.10.10.60">
    <property type="entry name" value="Homeodomain-like"/>
    <property type="match status" value="1"/>
</dbReference>
<keyword evidence="7" id="KW-1185">Reference proteome</keyword>
<keyword evidence="3" id="KW-0804">Transcription</keyword>
<evidence type="ECO:0000256" key="4">
    <source>
        <dbReference type="PROSITE-ProRule" id="PRU00335"/>
    </source>
</evidence>
<dbReference type="Proteomes" id="UP000182241">
    <property type="component" value="Unassembled WGS sequence"/>
</dbReference>
<dbReference type="PANTHER" id="PTHR30055">
    <property type="entry name" value="HTH-TYPE TRANSCRIPTIONAL REGULATOR RUTR"/>
    <property type="match status" value="1"/>
</dbReference>
<evidence type="ECO:0000256" key="3">
    <source>
        <dbReference type="ARBA" id="ARBA00023163"/>
    </source>
</evidence>
<dbReference type="EMBL" id="FNSA01000003">
    <property type="protein sequence ID" value="SEC06512.1"/>
    <property type="molecule type" value="Genomic_DNA"/>
</dbReference>
<keyword evidence="2 4" id="KW-0238">DNA-binding</keyword>
<dbReference type="PANTHER" id="PTHR30055:SF234">
    <property type="entry name" value="HTH-TYPE TRANSCRIPTIONAL REGULATOR BETI"/>
    <property type="match status" value="1"/>
</dbReference>
<evidence type="ECO:0000256" key="2">
    <source>
        <dbReference type="ARBA" id="ARBA00023125"/>
    </source>
</evidence>
<dbReference type="GO" id="GO:0000976">
    <property type="term" value="F:transcription cis-regulatory region binding"/>
    <property type="evidence" value="ECO:0007669"/>
    <property type="project" value="TreeGrafter"/>
</dbReference>
<dbReference type="InterPro" id="IPR041347">
    <property type="entry name" value="MftR_C"/>
</dbReference>
<evidence type="ECO:0000313" key="6">
    <source>
        <dbReference type="EMBL" id="SEC06512.1"/>
    </source>
</evidence>
<dbReference type="AlphaFoldDB" id="A0A1H4PHF6"/>
<evidence type="ECO:0000256" key="1">
    <source>
        <dbReference type="ARBA" id="ARBA00023015"/>
    </source>
</evidence>
<dbReference type="RefSeq" id="WP_139286097.1">
    <property type="nucleotide sequence ID" value="NZ_CP019066.1"/>
</dbReference>
<accession>A0A1H4PHF6</accession>
<proteinExistence type="predicted"/>
<dbReference type="Gene3D" id="1.10.357.10">
    <property type="entry name" value="Tetracycline Repressor, domain 2"/>
    <property type="match status" value="1"/>
</dbReference>
<dbReference type="OrthoDB" id="3635456at2"/>
<sequence length="225" mass="24287">MTSPRTGVRQQKKEATRARIAAVAMDLFLERGFENVSVVEIAAGAGVTEKTVFNHFATKVDLAFPEDPDAVTALLGALTSRPAGASVLEAFRAFALDVYERYFPLDEQGRQRETQIARLVDTSPALRAWKRDMLARYADIVRDHLAAELGAESADMRPTVVARSLLAVHEAVIDGFRDGLIAGAEDAATLSRRLRASAEQAFDLLGAGFRDYALGPANPAAGVRS</sequence>
<keyword evidence="1" id="KW-0805">Transcription regulation</keyword>
<dbReference type="STRING" id="57704.SAMN04489793_1439"/>
<dbReference type="PROSITE" id="PS50977">
    <property type="entry name" value="HTH_TETR_2"/>
    <property type="match status" value="1"/>
</dbReference>
<dbReference type="Pfam" id="PF17754">
    <property type="entry name" value="TetR_C_14"/>
    <property type="match status" value="1"/>
</dbReference>
<dbReference type="InterPro" id="IPR009057">
    <property type="entry name" value="Homeodomain-like_sf"/>
</dbReference>
<feature type="domain" description="HTH tetR-type" evidence="5">
    <location>
        <begin position="14"/>
        <end position="74"/>
    </location>
</feature>
<reference evidence="7" key="1">
    <citation type="submission" date="2016-10" db="EMBL/GenBank/DDBJ databases">
        <authorList>
            <person name="Varghese N."/>
            <person name="Submissions S."/>
        </authorList>
    </citation>
    <scope>NUCLEOTIDE SEQUENCE [LARGE SCALE GENOMIC DNA]</scope>
    <source>
        <strain evidence="7">DSM 44234</strain>
    </source>
</reference>
<evidence type="ECO:0000259" key="5">
    <source>
        <dbReference type="PROSITE" id="PS50977"/>
    </source>
</evidence>
<feature type="DNA-binding region" description="H-T-H motif" evidence="4">
    <location>
        <begin position="37"/>
        <end position="56"/>
    </location>
</feature>
<name>A0A1H4PHF6_TSUTY</name>
<evidence type="ECO:0000313" key="7">
    <source>
        <dbReference type="Proteomes" id="UP000182241"/>
    </source>
</evidence>